<keyword evidence="1" id="KW-0732">Signal</keyword>
<dbReference type="InterPro" id="IPR021958">
    <property type="entry name" value="DUF3575"/>
</dbReference>
<dbReference type="AlphaFoldDB" id="A0A6P1NWG5"/>
<evidence type="ECO:0000313" key="2">
    <source>
        <dbReference type="EMBL" id="QHL88186.1"/>
    </source>
</evidence>
<dbReference type="EMBL" id="CP047897">
    <property type="protein sequence ID" value="QHL88186.1"/>
    <property type="molecule type" value="Genomic_DNA"/>
</dbReference>
<feature type="chain" id="PRO_5026930805" evidence="1">
    <location>
        <begin position="23"/>
        <end position="177"/>
    </location>
</feature>
<dbReference type="RefSeq" id="WP_160692313.1">
    <property type="nucleotide sequence ID" value="NZ_CP047897.1"/>
</dbReference>
<proteinExistence type="predicted"/>
<feature type="signal peptide" evidence="1">
    <location>
        <begin position="1"/>
        <end position="22"/>
    </location>
</feature>
<name>A0A6P1NWG5_9BACT</name>
<keyword evidence="3" id="KW-1185">Reference proteome</keyword>
<dbReference type="Proteomes" id="UP000464214">
    <property type="component" value="Chromosome"/>
</dbReference>
<dbReference type="Pfam" id="PF12099">
    <property type="entry name" value="DUF3575"/>
    <property type="match status" value="1"/>
</dbReference>
<accession>A0A6P1NWG5</accession>
<dbReference type="KEGG" id="nib:GU926_12385"/>
<gene>
    <name evidence="2" type="ORF">GU926_12385</name>
</gene>
<sequence>MKKLFFFALAFAFAVAAKPVQAQGNLLKANLLSPLLQTGSFYFEHVIKGDKSLQLGVFFTKLDDLSGYGITPEYRVYLSDTPAPDGFYVAPFLGFMKFKVDNGNDGFGYKGKTTNFGGGLIAGRQWIFKQKVSFDIFLGPEYTVSNAKAEYGNKEDIEEAAYNGWLPRAGVALGFKF</sequence>
<reference evidence="2 3" key="1">
    <citation type="submission" date="2020-01" db="EMBL/GenBank/DDBJ databases">
        <authorList>
            <person name="Kim M."/>
        </authorList>
    </citation>
    <scope>NUCLEOTIDE SEQUENCE [LARGE SCALE GENOMIC DNA]</scope>
    <source>
        <strain evidence="2 3">BT10</strain>
    </source>
</reference>
<evidence type="ECO:0000256" key="1">
    <source>
        <dbReference type="SAM" id="SignalP"/>
    </source>
</evidence>
<protein>
    <submittedName>
        <fullName evidence="2">DUF3575 domain-containing protein</fullName>
    </submittedName>
</protein>
<organism evidence="2 3">
    <name type="scientific">Nibribacter ruber</name>
    <dbReference type="NCBI Taxonomy" id="2698458"/>
    <lineage>
        <taxon>Bacteria</taxon>
        <taxon>Pseudomonadati</taxon>
        <taxon>Bacteroidota</taxon>
        <taxon>Cytophagia</taxon>
        <taxon>Cytophagales</taxon>
        <taxon>Hymenobacteraceae</taxon>
        <taxon>Nibribacter</taxon>
    </lineage>
</organism>
<evidence type="ECO:0000313" key="3">
    <source>
        <dbReference type="Proteomes" id="UP000464214"/>
    </source>
</evidence>